<name>A0A5D3DX19_CUCMM</name>
<evidence type="ECO:0000313" key="2">
    <source>
        <dbReference type="EMBL" id="KAA0048505.1"/>
    </source>
</evidence>
<dbReference type="Proteomes" id="UP000321947">
    <property type="component" value="Unassembled WGS sequence"/>
</dbReference>
<dbReference type="InterPro" id="IPR051213">
    <property type="entry name" value="START_lipid_transfer"/>
</dbReference>
<proteinExistence type="predicted"/>
<sequence length="317" mass="36643">MFLPFSPASKPPLLLLIATRPLPHVNVLRHPVGFLESLICSYFSCSTFHGLEFIWFIEISKNLKIRLHWPSKKIMEAISDTDLKSLLDNLDGRINENEKWERVVEKSNDHLSYSAKCCKPKDGPLKYSSVTIFENCCPKLLRDFYMDNDYRKQWDSTMLMHEQLQMDGTSGIEVGRTLKKFPLLTPREYILSWRLWEGKDETFYCFTKVLILLLCPRQHTNLHDFVRRWISLYSFTPQSPSLHLSSSSSSVGSFSAATTIDMLKTLNAFSNGQHRSFSIFDNRIAYTVPDMIPIYHDTLSFPPISICHEHELNLPAA</sequence>
<reference evidence="4 5" key="1">
    <citation type="submission" date="2019-08" db="EMBL/GenBank/DDBJ databases">
        <title>Draft genome sequences of two oriental melons (Cucumis melo L. var makuwa).</title>
        <authorList>
            <person name="Kwon S.-Y."/>
        </authorList>
    </citation>
    <scope>NUCLEOTIDE SEQUENCE [LARGE SCALE GENOMIC DNA]</scope>
    <source>
        <strain evidence="5">cv. Chang Bougi</strain>
        <strain evidence="4">cv. SW 3</strain>
        <tissue evidence="3">Leaf</tissue>
    </source>
</reference>
<accession>A0A5D3DX19</accession>
<evidence type="ECO:0000313" key="5">
    <source>
        <dbReference type="Proteomes" id="UP000321947"/>
    </source>
</evidence>
<feature type="domain" description="START" evidence="1">
    <location>
        <begin position="96"/>
        <end position="191"/>
    </location>
</feature>
<dbReference type="STRING" id="1194695.A0A5D3DX19"/>
<dbReference type="Proteomes" id="UP000321393">
    <property type="component" value="Unassembled WGS sequence"/>
</dbReference>
<dbReference type="EMBL" id="SSTD01002133">
    <property type="protein sequence ID" value="TYK28296.1"/>
    <property type="molecule type" value="Genomic_DNA"/>
</dbReference>
<dbReference type="InterPro" id="IPR023393">
    <property type="entry name" value="START-like_dom_sf"/>
</dbReference>
<evidence type="ECO:0000313" key="4">
    <source>
        <dbReference type="Proteomes" id="UP000321393"/>
    </source>
</evidence>
<dbReference type="GO" id="GO:0005737">
    <property type="term" value="C:cytoplasm"/>
    <property type="evidence" value="ECO:0007669"/>
    <property type="project" value="UniProtKB-ARBA"/>
</dbReference>
<dbReference type="PANTHER" id="PTHR19308">
    <property type="entry name" value="PHOSPHATIDYLCHOLINE TRANSFER PROTEIN"/>
    <property type="match status" value="1"/>
</dbReference>
<evidence type="ECO:0000313" key="3">
    <source>
        <dbReference type="EMBL" id="TYK28296.1"/>
    </source>
</evidence>
<dbReference type="PANTHER" id="PTHR19308:SF13">
    <property type="entry name" value="OS02G0468400 PROTEIN"/>
    <property type="match status" value="1"/>
</dbReference>
<dbReference type="InterPro" id="IPR002913">
    <property type="entry name" value="START_lipid-bd_dom"/>
</dbReference>
<dbReference type="PROSITE" id="PS50848">
    <property type="entry name" value="START"/>
    <property type="match status" value="1"/>
</dbReference>
<dbReference type="GO" id="GO:0008289">
    <property type="term" value="F:lipid binding"/>
    <property type="evidence" value="ECO:0007669"/>
    <property type="project" value="InterPro"/>
</dbReference>
<gene>
    <name evidence="3" type="ORF">E5676_scaffold600G001150</name>
    <name evidence="2" type="ORF">E6C27_scaffold61G001200</name>
</gene>
<evidence type="ECO:0000259" key="1">
    <source>
        <dbReference type="PROSITE" id="PS50848"/>
    </source>
</evidence>
<protein>
    <submittedName>
        <fullName evidence="3">Phosphatidylcholine transfer protein-like isoform X1</fullName>
    </submittedName>
</protein>
<comment type="caution">
    <text evidence="3">The sequence shown here is derived from an EMBL/GenBank/DDBJ whole genome shotgun (WGS) entry which is preliminary data.</text>
</comment>
<dbReference type="Gene3D" id="3.30.530.20">
    <property type="match status" value="1"/>
</dbReference>
<dbReference type="EMBL" id="SSTE01012822">
    <property type="protein sequence ID" value="KAA0048505.1"/>
    <property type="molecule type" value="Genomic_DNA"/>
</dbReference>
<organism evidence="3 5">
    <name type="scientific">Cucumis melo var. makuwa</name>
    <name type="common">Oriental melon</name>
    <dbReference type="NCBI Taxonomy" id="1194695"/>
    <lineage>
        <taxon>Eukaryota</taxon>
        <taxon>Viridiplantae</taxon>
        <taxon>Streptophyta</taxon>
        <taxon>Embryophyta</taxon>
        <taxon>Tracheophyta</taxon>
        <taxon>Spermatophyta</taxon>
        <taxon>Magnoliopsida</taxon>
        <taxon>eudicotyledons</taxon>
        <taxon>Gunneridae</taxon>
        <taxon>Pentapetalae</taxon>
        <taxon>rosids</taxon>
        <taxon>fabids</taxon>
        <taxon>Cucurbitales</taxon>
        <taxon>Cucurbitaceae</taxon>
        <taxon>Benincaseae</taxon>
        <taxon>Cucumis</taxon>
    </lineage>
</organism>
<dbReference type="OrthoDB" id="5403181at2759"/>
<dbReference type="AlphaFoldDB" id="A0A5D3DX19"/>
<dbReference type="SUPFAM" id="SSF55961">
    <property type="entry name" value="Bet v1-like"/>
    <property type="match status" value="1"/>
</dbReference>